<evidence type="ECO:0000256" key="5">
    <source>
        <dbReference type="ARBA" id="ARBA00023027"/>
    </source>
</evidence>
<dbReference type="RefSeq" id="WP_163249083.1">
    <property type="nucleotide sequence ID" value="NZ_SXDP01000004.1"/>
</dbReference>
<dbReference type="InterPro" id="IPR006139">
    <property type="entry name" value="D-isomer_2_OHA_DH_cat_dom"/>
</dbReference>
<dbReference type="SUPFAM" id="SSF51735">
    <property type="entry name" value="NAD(P)-binding Rossmann-fold domains"/>
    <property type="match status" value="1"/>
</dbReference>
<evidence type="ECO:0000313" key="11">
    <source>
        <dbReference type="EMBL" id="NEZ46914.1"/>
    </source>
</evidence>
<keyword evidence="5" id="KW-0520">NAD</keyword>
<comment type="catalytic activity">
    <reaction evidence="7">
        <text>(R)-2-hydroxyglutarate + NAD(+) = 2-oxoglutarate + NADH + H(+)</text>
        <dbReference type="Rhea" id="RHEA:49612"/>
        <dbReference type="ChEBI" id="CHEBI:15378"/>
        <dbReference type="ChEBI" id="CHEBI:15801"/>
        <dbReference type="ChEBI" id="CHEBI:16810"/>
        <dbReference type="ChEBI" id="CHEBI:57540"/>
        <dbReference type="ChEBI" id="CHEBI:57945"/>
        <dbReference type="EC" id="1.1.1.399"/>
    </reaction>
</comment>
<sequence length="314" mass="35325">MLNILVCDGMDKNAIDILRNKGCLVVDKHYEKEELKNKIKNFDAVIVRSATKITEDLIDEGIKGNLKLVVRAGVGVDNIDIDYAKEKGVRVLNTPKASSISVAELTMGHIFCISRFINESNVTMIEGKWEKKRYKGTEIYGKTLGLVGFGRIAREVAKRANALGMNVIYYDLLGECTEFKEFKYFSFKDLLKVSDYISIHVPLNKDKKYLIGQEELEMMKDGVYIINCARGGVLDEMALLTALNSGKVEGAALDVFEREPNPNRELINHERVSVTPHIGASTKEAQRRIGEEIIEVVENFFEMGGKEHDNTEII</sequence>
<dbReference type="Gene3D" id="3.40.50.720">
    <property type="entry name" value="NAD(P)-binding Rossmann-like Domain"/>
    <property type="match status" value="2"/>
</dbReference>
<comment type="similarity">
    <text evidence="2 8">Belongs to the D-isomer specific 2-hydroxyacid dehydrogenase family.</text>
</comment>
<evidence type="ECO:0000259" key="10">
    <source>
        <dbReference type="Pfam" id="PF02826"/>
    </source>
</evidence>
<feature type="domain" description="D-isomer specific 2-hydroxyacid dehydrogenase catalytic" evidence="9">
    <location>
        <begin position="4"/>
        <end position="303"/>
    </location>
</feature>
<dbReference type="InterPro" id="IPR050418">
    <property type="entry name" value="D-iso_2-hydroxyacid_DH_PdxB"/>
</dbReference>
<dbReference type="GO" id="GO:0051287">
    <property type="term" value="F:NAD binding"/>
    <property type="evidence" value="ECO:0007669"/>
    <property type="project" value="InterPro"/>
</dbReference>
<gene>
    <name evidence="11" type="ORF">FDF74_06775</name>
</gene>
<dbReference type="PANTHER" id="PTHR43761:SF1">
    <property type="entry name" value="D-ISOMER SPECIFIC 2-HYDROXYACID DEHYDROGENASE CATALYTIC DOMAIN-CONTAINING PROTEIN-RELATED"/>
    <property type="match status" value="1"/>
</dbReference>
<dbReference type="PROSITE" id="PS00671">
    <property type="entry name" value="D_2_HYDROXYACID_DH_3"/>
    <property type="match status" value="1"/>
</dbReference>
<comment type="function">
    <text evidence="1">Catalyzes the reversible oxidation of 3-phospho-D-glycerate to 3-phosphonooxypyruvate, the first step of the phosphorylated L-serine biosynthesis pathway. Also catalyzes the reversible oxidation of 2-hydroxyglutarate to 2-oxoglutarate.</text>
</comment>
<dbReference type="EC" id="1.1.1.399" evidence="3"/>
<evidence type="ECO:0000256" key="3">
    <source>
        <dbReference type="ARBA" id="ARBA00013001"/>
    </source>
</evidence>
<dbReference type="Proteomes" id="UP000473885">
    <property type="component" value="Unassembled WGS sequence"/>
</dbReference>
<dbReference type="InterPro" id="IPR006140">
    <property type="entry name" value="D-isomer_DH_NAD-bd"/>
</dbReference>
<dbReference type="InterPro" id="IPR036291">
    <property type="entry name" value="NAD(P)-bd_dom_sf"/>
</dbReference>
<name>A0A6M0R9G8_9CLOT</name>
<dbReference type="InterPro" id="IPR029753">
    <property type="entry name" value="D-isomer_DH_CS"/>
</dbReference>
<evidence type="ECO:0000256" key="7">
    <source>
        <dbReference type="ARBA" id="ARBA00048126"/>
    </source>
</evidence>
<dbReference type="AlphaFoldDB" id="A0A6M0R9G8"/>
<dbReference type="PANTHER" id="PTHR43761">
    <property type="entry name" value="D-ISOMER SPECIFIC 2-HYDROXYACID DEHYDROGENASE FAMILY PROTEIN (AFU_ORTHOLOGUE AFUA_1G13630)"/>
    <property type="match status" value="1"/>
</dbReference>
<dbReference type="Pfam" id="PF02826">
    <property type="entry name" value="2-Hacid_dh_C"/>
    <property type="match status" value="1"/>
</dbReference>
<evidence type="ECO:0000256" key="2">
    <source>
        <dbReference type="ARBA" id="ARBA00005854"/>
    </source>
</evidence>
<proteinExistence type="inferred from homology"/>
<evidence type="ECO:0000256" key="6">
    <source>
        <dbReference type="ARBA" id="ARBA00030455"/>
    </source>
</evidence>
<evidence type="ECO:0000256" key="1">
    <source>
        <dbReference type="ARBA" id="ARBA00003800"/>
    </source>
</evidence>
<dbReference type="CDD" id="cd05303">
    <property type="entry name" value="PGDH_2"/>
    <property type="match status" value="1"/>
</dbReference>
<keyword evidence="12" id="KW-1185">Reference proteome</keyword>
<reference evidence="11 12" key="1">
    <citation type="submission" date="2019-04" db="EMBL/GenBank/DDBJ databases">
        <title>Genome sequencing of Clostridium botulinum Groups I-IV and Clostridium butyricum.</title>
        <authorList>
            <person name="Brunt J."/>
            <person name="Van Vliet A.H.M."/>
            <person name="Stringer S.C."/>
            <person name="Carter A.T."/>
            <person name="Peck M.W."/>
        </authorList>
    </citation>
    <scope>NUCLEOTIDE SEQUENCE [LARGE SCALE GENOMIC DNA]</scope>
    <source>
        <strain evidence="11 12">IFR 18/094</strain>
    </source>
</reference>
<comment type="caution">
    <text evidence="11">The sequence shown here is derived from an EMBL/GenBank/DDBJ whole genome shotgun (WGS) entry which is preliminary data.</text>
</comment>
<dbReference type="FunFam" id="3.40.50.720:FF:000021">
    <property type="entry name" value="D-3-phosphoglycerate dehydrogenase"/>
    <property type="match status" value="1"/>
</dbReference>
<evidence type="ECO:0000259" key="9">
    <source>
        <dbReference type="Pfam" id="PF00389"/>
    </source>
</evidence>
<evidence type="ECO:0000313" key="12">
    <source>
        <dbReference type="Proteomes" id="UP000473885"/>
    </source>
</evidence>
<feature type="domain" description="D-isomer specific 2-hydroxyacid dehydrogenase NAD-binding" evidence="10">
    <location>
        <begin position="108"/>
        <end position="279"/>
    </location>
</feature>
<evidence type="ECO:0000256" key="4">
    <source>
        <dbReference type="ARBA" id="ARBA00023002"/>
    </source>
</evidence>
<dbReference type="SUPFAM" id="SSF52283">
    <property type="entry name" value="Formate/glycerate dehydrogenase catalytic domain-like"/>
    <property type="match status" value="1"/>
</dbReference>
<evidence type="ECO:0000256" key="8">
    <source>
        <dbReference type="RuleBase" id="RU003719"/>
    </source>
</evidence>
<dbReference type="GO" id="GO:0016616">
    <property type="term" value="F:oxidoreductase activity, acting on the CH-OH group of donors, NAD or NADP as acceptor"/>
    <property type="evidence" value="ECO:0007669"/>
    <property type="project" value="InterPro"/>
</dbReference>
<accession>A0A6M0R9G8</accession>
<keyword evidence="4 8" id="KW-0560">Oxidoreductase</keyword>
<organism evidence="11 12">
    <name type="scientific">Clostridium niameyense</name>
    <dbReference type="NCBI Taxonomy" id="1622073"/>
    <lineage>
        <taxon>Bacteria</taxon>
        <taxon>Bacillati</taxon>
        <taxon>Bacillota</taxon>
        <taxon>Clostridia</taxon>
        <taxon>Eubacteriales</taxon>
        <taxon>Clostridiaceae</taxon>
        <taxon>Clostridium</taxon>
    </lineage>
</organism>
<protein>
    <recommendedName>
        <fullName evidence="6">2-oxoglutarate reductase</fullName>
        <ecNumber evidence="3">1.1.1.399</ecNumber>
    </recommendedName>
    <alternativeName>
        <fullName evidence="6">2-oxoglutarate reductase</fullName>
    </alternativeName>
</protein>
<dbReference type="EMBL" id="SXDP01000004">
    <property type="protein sequence ID" value="NEZ46914.1"/>
    <property type="molecule type" value="Genomic_DNA"/>
</dbReference>
<dbReference type="Pfam" id="PF00389">
    <property type="entry name" value="2-Hacid_dh"/>
    <property type="match status" value="1"/>
</dbReference>